<dbReference type="AlphaFoldDB" id="Q6ILP4"/>
<reference evidence="1" key="1">
    <citation type="journal article" date="2003" name="Genome Biol.">
        <title>An integrated gene annotation and transcriptional profiling approach towards the full gene content of the Drosophila genome.</title>
        <authorList>
            <person name="Hild M."/>
            <person name="Beckmann B."/>
            <person name="Haas S.A."/>
            <person name="Koch B."/>
            <person name="Solovyev V."/>
            <person name="Busold C."/>
            <person name="Fellenberg K."/>
            <person name="Boutros M."/>
            <person name="Vingron M."/>
            <person name="Sauer F."/>
            <person name="Hoheisel J.D."/>
            <person name="Paro R."/>
        </authorList>
    </citation>
    <scope>NUCLEOTIDE SEQUENCE</scope>
</reference>
<accession>Q6ILP4</accession>
<evidence type="ECO:0000313" key="1">
    <source>
        <dbReference type="EMBL" id="DAA02817.1"/>
    </source>
</evidence>
<sequence length="81" mass="9195">MFRKGLSSKLIDYGRGKCPYIPMGLIETLSESLELKCWTTVERWSFYANKQLTGSCNAVNLDFRPQVQRHGLATFVALGHN</sequence>
<protein>
    <submittedName>
        <fullName evidence="1">HDC08796</fullName>
    </submittedName>
</protein>
<dbReference type="EMBL" id="BK001972">
    <property type="protein sequence ID" value="DAA02817.1"/>
    <property type="molecule type" value="Genomic_DNA"/>
</dbReference>
<proteinExistence type="predicted"/>
<name>Q6ILP4_DROME</name>
<gene>
    <name evidence="1" type="ORF">HDC08796</name>
</gene>
<organism evidence="1">
    <name type="scientific">Drosophila melanogaster</name>
    <name type="common">Fruit fly</name>
    <dbReference type="NCBI Taxonomy" id="7227"/>
    <lineage>
        <taxon>Eukaryota</taxon>
        <taxon>Metazoa</taxon>
        <taxon>Ecdysozoa</taxon>
        <taxon>Arthropoda</taxon>
        <taxon>Hexapoda</taxon>
        <taxon>Insecta</taxon>
        <taxon>Pterygota</taxon>
        <taxon>Neoptera</taxon>
        <taxon>Endopterygota</taxon>
        <taxon>Diptera</taxon>
        <taxon>Brachycera</taxon>
        <taxon>Muscomorpha</taxon>
        <taxon>Ephydroidea</taxon>
        <taxon>Drosophilidae</taxon>
        <taxon>Drosophila</taxon>
        <taxon>Sophophora</taxon>
    </lineage>
</organism>